<dbReference type="SUPFAM" id="SSF160651">
    <property type="entry name" value="FLJ32549 C-terminal domain-like"/>
    <property type="match status" value="1"/>
</dbReference>
<accession>A0A2P6MXL4</accession>
<evidence type="ECO:0000313" key="2">
    <source>
        <dbReference type="Proteomes" id="UP000241769"/>
    </source>
</evidence>
<dbReference type="InParanoid" id="A0A2P6MXL4"/>
<dbReference type="AlphaFoldDB" id="A0A2P6MXL4"/>
<evidence type="ECO:0000313" key="1">
    <source>
        <dbReference type="EMBL" id="PRP76462.1"/>
    </source>
</evidence>
<gene>
    <name evidence="1" type="ORF">PROFUN_15195</name>
</gene>
<comment type="caution">
    <text evidence="1">The sequence shown here is derived from an EMBL/GenBank/DDBJ whole genome shotgun (WGS) entry which is preliminary data.</text>
</comment>
<dbReference type="GO" id="GO:0061462">
    <property type="term" value="P:protein localization to lysosome"/>
    <property type="evidence" value="ECO:0007669"/>
    <property type="project" value="TreeGrafter"/>
</dbReference>
<organism evidence="1 2">
    <name type="scientific">Planoprotostelium fungivorum</name>
    <dbReference type="NCBI Taxonomy" id="1890364"/>
    <lineage>
        <taxon>Eukaryota</taxon>
        <taxon>Amoebozoa</taxon>
        <taxon>Evosea</taxon>
        <taxon>Variosea</taxon>
        <taxon>Cavosteliida</taxon>
        <taxon>Cavosteliaceae</taxon>
        <taxon>Planoprotostelium</taxon>
    </lineage>
</organism>
<reference evidence="1 2" key="1">
    <citation type="journal article" date="2018" name="Genome Biol. Evol.">
        <title>Multiple Roots of Fruiting Body Formation in Amoebozoa.</title>
        <authorList>
            <person name="Hillmann F."/>
            <person name="Forbes G."/>
            <person name="Novohradska S."/>
            <person name="Ferling I."/>
            <person name="Riege K."/>
            <person name="Groth M."/>
            <person name="Westermann M."/>
            <person name="Marz M."/>
            <person name="Spaller T."/>
            <person name="Winckler T."/>
            <person name="Schaap P."/>
            <person name="Glockner G."/>
        </authorList>
    </citation>
    <scope>NUCLEOTIDE SEQUENCE [LARGE SCALE GENOMIC DNA]</scope>
    <source>
        <strain evidence="1 2">Jena</strain>
    </source>
</reference>
<dbReference type="SUPFAM" id="SSF158548">
    <property type="entry name" value="FLJ32549 domain-like"/>
    <property type="match status" value="1"/>
</dbReference>
<dbReference type="Pfam" id="PF09404">
    <property type="entry name" value="C12orf66_like"/>
    <property type="match status" value="1"/>
</dbReference>
<dbReference type="PANTHER" id="PTHR31581:SF1">
    <property type="entry name" value="KICSTOR SUBUNIT 2"/>
    <property type="match status" value="1"/>
</dbReference>
<proteinExistence type="predicted"/>
<dbReference type="OrthoDB" id="18134at2759"/>
<keyword evidence="2" id="KW-1185">Reference proteome</keyword>
<dbReference type="PANTHER" id="PTHR31581">
    <property type="entry name" value="KICSTOR COMPLEX PROTEIN C12ORF66"/>
    <property type="match status" value="1"/>
</dbReference>
<dbReference type="Proteomes" id="UP000241769">
    <property type="component" value="Unassembled WGS sequence"/>
</dbReference>
<dbReference type="InterPro" id="IPR018544">
    <property type="entry name" value="KICS_2"/>
</dbReference>
<dbReference type="STRING" id="1890364.A0A2P6MXL4"/>
<sequence>MIYWEEEKEEATKSFSFVAHKLDNVARTLRDEQDKPQRLTEKFLELETAMQRAIKDFRTPSMYQDALADFGKIMAVVKSLWTHKDFIEFSVSKTSPTASRQLKAAQQQANLENIIYGVHSWFLTKRSLFFIYRNLNNSGKGLPHYENFLVELNKLSVDITSTDHHLVHTAKKHLTTEISLLTQLITAQINVQNLQMKESLVYLYKSKSILDEWKVALQQEAQGTNQQKQPSRFSYQWLHLFYSAVLSKSSLYFLEGMGGIGRFPLTATDSSGEASNPEPRQLVSQLPKSDFNFVQQVDTFSSRTEAFSVSIMIESERLPHHFEGVTYECYPPLYDFEDNKLRGIKSWVAVFTQPKKAVLGHWPNVINIVFENRESLDNGEATQFYDRKVEYTYMVGKVEALMYLVAIYKKKEGEGTFREFGSLCHLLRMGKLYDSIKL</sequence>
<name>A0A2P6MXL4_9EUKA</name>
<dbReference type="Gene3D" id="3.30.450.240">
    <property type="match status" value="1"/>
</dbReference>
<dbReference type="GO" id="GO:1904262">
    <property type="term" value="P:negative regulation of TORC1 signaling"/>
    <property type="evidence" value="ECO:0007669"/>
    <property type="project" value="TreeGrafter"/>
</dbReference>
<dbReference type="GO" id="GO:0034198">
    <property type="term" value="P:cellular response to amino acid starvation"/>
    <property type="evidence" value="ECO:0007669"/>
    <property type="project" value="TreeGrafter"/>
</dbReference>
<dbReference type="InterPro" id="IPR038060">
    <property type="entry name" value="C12orf66-like_central_sf"/>
</dbReference>
<protein>
    <submittedName>
        <fullName evidence="1">Uncharacterized protein</fullName>
    </submittedName>
</protein>
<dbReference type="EMBL" id="MDYQ01000325">
    <property type="protein sequence ID" value="PRP76462.1"/>
    <property type="molecule type" value="Genomic_DNA"/>
</dbReference>
<dbReference type="Gene3D" id="1.10.3450.30">
    <property type="match status" value="1"/>
</dbReference>
<dbReference type="GO" id="GO:0042149">
    <property type="term" value="P:cellular response to glucose starvation"/>
    <property type="evidence" value="ECO:0007669"/>
    <property type="project" value="TreeGrafter"/>
</dbReference>